<evidence type="ECO:0000313" key="10">
    <source>
        <dbReference type="Proteomes" id="UP001596492"/>
    </source>
</evidence>
<dbReference type="Gene3D" id="3.10.180.80">
    <property type="entry name" value="Uncharacterised protein PF07063, DUF1338"/>
    <property type="match status" value="1"/>
</dbReference>
<reference evidence="10" key="1">
    <citation type="journal article" date="2019" name="Int. J. Syst. Evol. Microbiol.">
        <title>The Global Catalogue of Microorganisms (GCM) 10K type strain sequencing project: providing services to taxonomists for standard genome sequencing and annotation.</title>
        <authorList>
            <consortium name="The Broad Institute Genomics Platform"/>
            <consortium name="The Broad Institute Genome Sequencing Center for Infectious Disease"/>
            <person name="Wu L."/>
            <person name="Ma J."/>
        </authorList>
    </citation>
    <scope>NUCLEOTIDE SEQUENCE [LARGE SCALE GENOMIC DNA]</scope>
    <source>
        <strain evidence="10">CCUG 51308</strain>
    </source>
</reference>
<gene>
    <name evidence="9" type="ORF">ACFQS8_03425</name>
</gene>
<organism evidence="9 10">
    <name type="scientific">Hirschia litorea</name>
    <dbReference type="NCBI Taxonomy" id="1199156"/>
    <lineage>
        <taxon>Bacteria</taxon>
        <taxon>Pseudomonadati</taxon>
        <taxon>Pseudomonadota</taxon>
        <taxon>Alphaproteobacteria</taxon>
        <taxon>Hyphomonadales</taxon>
        <taxon>Hyphomonadaceae</taxon>
        <taxon>Hirschia</taxon>
    </lineage>
</organism>
<keyword evidence="4" id="KW-0408">Iron</keyword>
<dbReference type="SMART" id="SM01150">
    <property type="entry name" value="DUF1338"/>
    <property type="match status" value="1"/>
</dbReference>
<evidence type="ECO:0000256" key="3">
    <source>
        <dbReference type="ARBA" id="ARBA00023002"/>
    </source>
</evidence>
<dbReference type="PANTHER" id="PTHR39479">
    <property type="match status" value="1"/>
</dbReference>
<evidence type="ECO:0000256" key="8">
    <source>
        <dbReference type="ARBA" id="ARBA00035045"/>
    </source>
</evidence>
<evidence type="ECO:0000256" key="1">
    <source>
        <dbReference type="ARBA" id="ARBA00001954"/>
    </source>
</evidence>
<dbReference type="EC" id="1.13.11.93" evidence="6"/>
<dbReference type="Pfam" id="PF07063">
    <property type="entry name" value="HGLS"/>
    <property type="match status" value="1"/>
</dbReference>
<comment type="caution">
    <text evidence="9">The sequence shown here is derived from an EMBL/GenBank/DDBJ whole genome shotgun (WGS) entry which is preliminary data.</text>
</comment>
<dbReference type="CDD" id="cd16348">
    <property type="entry name" value="VOC_YdcJ_like"/>
    <property type="match status" value="1"/>
</dbReference>
<sequence>MTIKCVSPDYIRTLFTDAMSVMYREEVPAYADLVTLVEEVNAKVLKADPELEEELEAEGGIDALNAERHGAIRLGKPEELNLLGRAFALMGMFPVGYYDLSVAGLPVHSTAFRPITPSSLASNPFRVFTSLLRLEQIEDESLRQIASEILSKRDIVTQRAKELICLAELQNGLDESQAISFVEEIVETFRWHSTARVGADTYKQLKAAHPLIADIVSFAGPHINHLTPRVLDIDMAQKLMPDKGLNAKDHIEGPPYRECPILLRQTAFKALSETVVFSDGVSNIEGEHTARFGEIEQRGIALTPKGRALYDKLLFKAKSEKHLDSYQASLEHTFLEFPDDWEKLRREGLAYFRYVLTEKGNDEANSGGLKDSIENLIEAGLMDAKPITYQDFLPVSAAGIFRSNLSSNDSDIYESSANQEQFEKDLGCPVHDAFQLYAHEEKESLSNCLRMLDQTGCID</sequence>
<dbReference type="EMBL" id="JBHTBR010000002">
    <property type="protein sequence ID" value="MFC7290657.1"/>
    <property type="molecule type" value="Genomic_DNA"/>
</dbReference>
<dbReference type="RefSeq" id="WP_382165728.1">
    <property type="nucleotide sequence ID" value="NZ_JBHTBR010000002.1"/>
</dbReference>
<comment type="cofactor">
    <cofactor evidence="1">
        <name>Fe(2+)</name>
        <dbReference type="ChEBI" id="CHEBI:29033"/>
    </cofactor>
</comment>
<evidence type="ECO:0000256" key="5">
    <source>
        <dbReference type="ARBA" id="ARBA00035013"/>
    </source>
</evidence>
<name>A0ABW2IIG6_9PROT</name>
<evidence type="ECO:0000256" key="7">
    <source>
        <dbReference type="ARBA" id="ARBA00035034"/>
    </source>
</evidence>
<accession>A0ABW2IIG6</accession>
<evidence type="ECO:0000256" key="4">
    <source>
        <dbReference type="ARBA" id="ARBA00023004"/>
    </source>
</evidence>
<evidence type="ECO:0000256" key="6">
    <source>
        <dbReference type="ARBA" id="ARBA00035023"/>
    </source>
</evidence>
<keyword evidence="3" id="KW-0560">Oxidoreductase</keyword>
<dbReference type="InterPro" id="IPR009770">
    <property type="entry name" value="HGLS"/>
</dbReference>
<protein>
    <recommendedName>
        <fullName evidence="7">2-oxoadipate dioxygenase/decarboxylase</fullName>
        <ecNumber evidence="6">1.13.11.93</ecNumber>
    </recommendedName>
    <alternativeName>
        <fullName evidence="8">2-hydroxyglutarate synthase</fullName>
    </alternativeName>
</protein>
<dbReference type="PANTHER" id="PTHR39479:SF2">
    <property type="entry name" value="2-OXOADIPATE DIOXYGENASE_DECARBOXYLASE"/>
    <property type="match status" value="1"/>
</dbReference>
<proteinExistence type="inferred from homology"/>
<dbReference type="Proteomes" id="UP001596492">
    <property type="component" value="Unassembled WGS sequence"/>
</dbReference>
<evidence type="ECO:0000256" key="2">
    <source>
        <dbReference type="ARBA" id="ARBA00022964"/>
    </source>
</evidence>
<comment type="similarity">
    <text evidence="5">Belongs to the 2-oxoadipate dioxygenase/decarboxylase family.</text>
</comment>
<keyword evidence="10" id="KW-1185">Reference proteome</keyword>
<keyword evidence="2" id="KW-0223">Dioxygenase</keyword>
<evidence type="ECO:0000313" key="9">
    <source>
        <dbReference type="EMBL" id="MFC7290657.1"/>
    </source>
</evidence>
<dbReference type="InterPro" id="IPR047869">
    <property type="entry name" value="YdcJ_bac-like"/>
</dbReference>